<keyword evidence="2" id="KW-1003">Cell membrane</keyword>
<keyword evidence="3" id="KW-0328">Glycosyltransferase</keyword>
<organism evidence="12 13">
    <name type="scientific">Candidatus Daviesbacteria bacterium GW2011_GWA2_38_24</name>
    <dbReference type="NCBI Taxonomy" id="1618422"/>
    <lineage>
        <taxon>Bacteria</taxon>
        <taxon>Candidatus Daviesiibacteriota</taxon>
    </lineage>
</organism>
<feature type="transmembrane region" description="Helical" evidence="11">
    <location>
        <begin position="92"/>
        <end position="108"/>
    </location>
</feature>
<feature type="transmembrane region" description="Helical" evidence="11">
    <location>
        <begin position="137"/>
        <end position="153"/>
    </location>
</feature>
<dbReference type="NCBIfam" id="TIGR02210">
    <property type="entry name" value="rodA_shape"/>
    <property type="match status" value="1"/>
</dbReference>
<keyword evidence="6" id="KW-0133">Cell shape</keyword>
<feature type="transmembrane region" description="Helical" evidence="11">
    <location>
        <begin position="160"/>
        <end position="178"/>
    </location>
</feature>
<dbReference type="GO" id="GO:0008360">
    <property type="term" value="P:regulation of cell shape"/>
    <property type="evidence" value="ECO:0007669"/>
    <property type="project" value="UniProtKB-KW"/>
</dbReference>
<keyword evidence="5 11" id="KW-0812">Transmembrane</keyword>
<dbReference type="GO" id="GO:0005886">
    <property type="term" value="C:plasma membrane"/>
    <property type="evidence" value="ECO:0007669"/>
    <property type="project" value="TreeGrafter"/>
</dbReference>
<dbReference type="PATRIC" id="fig|1618422.5.peg.76"/>
<proteinExistence type="predicted"/>
<evidence type="ECO:0000256" key="1">
    <source>
        <dbReference type="ARBA" id="ARBA00004141"/>
    </source>
</evidence>
<dbReference type="GO" id="GO:0009252">
    <property type="term" value="P:peptidoglycan biosynthetic process"/>
    <property type="evidence" value="ECO:0007669"/>
    <property type="project" value="UniProtKB-KW"/>
</dbReference>
<evidence type="ECO:0000313" key="12">
    <source>
        <dbReference type="EMBL" id="KKQ67146.1"/>
    </source>
</evidence>
<keyword evidence="4" id="KW-0808">Transferase</keyword>
<evidence type="ECO:0000256" key="8">
    <source>
        <dbReference type="ARBA" id="ARBA00022989"/>
    </source>
</evidence>
<evidence type="ECO:0000256" key="10">
    <source>
        <dbReference type="ARBA" id="ARBA00023316"/>
    </source>
</evidence>
<dbReference type="PANTHER" id="PTHR30474:SF1">
    <property type="entry name" value="PEPTIDOGLYCAN GLYCOSYLTRANSFERASE MRDB"/>
    <property type="match status" value="1"/>
</dbReference>
<dbReference type="Proteomes" id="UP000034235">
    <property type="component" value="Unassembled WGS sequence"/>
</dbReference>
<comment type="subcellular location">
    <subcellularLocation>
        <location evidence="1">Membrane</location>
        <topology evidence="1">Multi-pass membrane protein</topology>
    </subcellularLocation>
</comment>
<dbReference type="GO" id="GO:0015648">
    <property type="term" value="F:lipid-linked peptidoglycan transporter activity"/>
    <property type="evidence" value="ECO:0007669"/>
    <property type="project" value="TreeGrafter"/>
</dbReference>
<dbReference type="AlphaFoldDB" id="A0A0G0MQG6"/>
<evidence type="ECO:0000256" key="2">
    <source>
        <dbReference type="ARBA" id="ARBA00022475"/>
    </source>
</evidence>
<gene>
    <name evidence="12" type="ORF">US86_C0001G0073</name>
</gene>
<dbReference type="InterPro" id="IPR011923">
    <property type="entry name" value="RodA/MrdB"/>
</dbReference>
<keyword evidence="7" id="KW-0573">Peptidoglycan synthesis</keyword>
<evidence type="ECO:0000256" key="7">
    <source>
        <dbReference type="ARBA" id="ARBA00022984"/>
    </source>
</evidence>
<dbReference type="GO" id="GO:0051301">
    <property type="term" value="P:cell division"/>
    <property type="evidence" value="ECO:0007669"/>
    <property type="project" value="InterPro"/>
</dbReference>
<accession>A0A0G0MQG6</accession>
<evidence type="ECO:0000313" key="13">
    <source>
        <dbReference type="Proteomes" id="UP000034235"/>
    </source>
</evidence>
<keyword evidence="10" id="KW-0961">Cell wall biogenesis/degradation</keyword>
<dbReference type="InterPro" id="IPR001182">
    <property type="entry name" value="FtsW/RodA"/>
</dbReference>
<feature type="transmembrane region" description="Helical" evidence="11">
    <location>
        <begin position="309"/>
        <end position="331"/>
    </location>
</feature>
<feature type="transmembrane region" description="Helical" evidence="11">
    <location>
        <begin position="115"/>
        <end position="131"/>
    </location>
</feature>
<keyword evidence="9 11" id="KW-0472">Membrane</keyword>
<reference evidence="12 13" key="1">
    <citation type="journal article" date="2015" name="Nature">
        <title>rRNA introns, odd ribosomes, and small enigmatic genomes across a large radiation of phyla.</title>
        <authorList>
            <person name="Brown C.T."/>
            <person name="Hug L.A."/>
            <person name="Thomas B.C."/>
            <person name="Sharon I."/>
            <person name="Castelle C.J."/>
            <person name="Singh A."/>
            <person name="Wilkins M.J."/>
            <person name="Williams K.H."/>
            <person name="Banfield J.F."/>
        </authorList>
    </citation>
    <scope>NUCLEOTIDE SEQUENCE [LARGE SCALE GENOMIC DNA]</scope>
</reference>
<protein>
    <submittedName>
        <fullName evidence="12">Rod shape-determining protein RodA</fullName>
    </submittedName>
</protein>
<keyword evidence="8 11" id="KW-1133">Transmembrane helix</keyword>
<evidence type="ECO:0000256" key="5">
    <source>
        <dbReference type="ARBA" id="ARBA00022692"/>
    </source>
</evidence>
<dbReference type="GO" id="GO:0016757">
    <property type="term" value="F:glycosyltransferase activity"/>
    <property type="evidence" value="ECO:0007669"/>
    <property type="project" value="UniProtKB-KW"/>
</dbReference>
<evidence type="ECO:0000256" key="4">
    <source>
        <dbReference type="ARBA" id="ARBA00022679"/>
    </source>
</evidence>
<evidence type="ECO:0000256" key="3">
    <source>
        <dbReference type="ARBA" id="ARBA00022676"/>
    </source>
</evidence>
<evidence type="ECO:0000256" key="6">
    <source>
        <dbReference type="ARBA" id="ARBA00022960"/>
    </source>
</evidence>
<dbReference type="GO" id="GO:0032153">
    <property type="term" value="C:cell division site"/>
    <property type="evidence" value="ECO:0007669"/>
    <property type="project" value="TreeGrafter"/>
</dbReference>
<evidence type="ECO:0000256" key="11">
    <source>
        <dbReference type="SAM" id="Phobius"/>
    </source>
</evidence>
<dbReference type="PANTHER" id="PTHR30474">
    <property type="entry name" value="CELL CYCLE PROTEIN"/>
    <property type="match status" value="1"/>
</dbReference>
<dbReference type="GO" id="GO:0071555">
    <property type="term" value="P:cell wall organization"/>
    <property type="evidence" value="ECO:0007669"/>
    <property type="project" value="UniProtKB-KW"/>
</dbReference>
<evidence type="ECO:0000256" key="9">
    <source>
        <dbReference type="ARBA" id="ARBA00023136"/>
    </source>
</evidence>
<dbReference type="EMBL" id="LBUP01000001">
    <property type="protein sequence ID" value="KKQ67146.1"/>
    <property type="molecule type" value="Genomic_DNA"/>
</dbReference>
<dbReference type="InterPro" id="IPR018365">
    <property type="entry name" value="Cell_cycle_FtsW-rel_CS"/>
</dbReference>
<name>A0A0G0MQG6_9BACT</name>
<sequence length="350" mass="38919">MIIPILLLLSLSVTVIYSSSPQLAVSQAIFSLIGIALFFILRSFDFRIFKSLSIGSYLITLLLLIIVFILGFESRGSTRWIDLGFFNFQPSELAKLVLILCLAHFWSVKLPTWKNIGFSLLILLPFTLLIFKQPDLGTALTVTFIWVTMLIAANISWKKVFILGFLGTIILPLVWIFLRDYQKQRIYSFLSPSSDPLGIGYNVIQSVIAVGSGQFFGRGIGQGTQSRLQFLPEFRTDFIFAFIAEELGFLGSVIVILLYATILILLIRLMNRSGNRFGELIVAGIIGMMLFQVTVNIGMNIGIMPVTGITLPLLSYGGSSVIVTLMSFGIADSIRRFGLKKKSIEVFGLQ</sequence>
<dbReference type="PROSITE" id="PS00428">
    <property type="entry name" value="FTSW_RODA_SPOVE"/>
    <property type="match status" value="1"/>
</dbReference>
<feature type="transmembrane region" description="Helical" evidence="11">
    <location>
        <begin position="280"/>
        <end position="303"/>
    </location>
</feature>
<feature type="transmembrane region" description="Helical" evidence="11">
    <location>
        <begin position="247"/>
        <end position="268"/>
    </location>
</feature>
<dbReference type="Pfam" id="PF01098">
    <property type="entry name" value="FTSW_RODA_SPOVE"/>
    <property type="match status" value="1"/>
</dbReference>
<feature type="transmembrane region" description="Helical" evidence="11">
    <location>
        <begin position="28"/>
        <end position="44"/>
    </location>
</feature>
<comment type="caution">
    <text evidence="12">The sequence shown here is derived from an EMBL/GenBank/DDBJ whole genome shotgun (WGS) entry which is preliminary data.</text>
</comment>
<feature type="transmembrane region" description="Helical" evidence="11">
    <location>
        <begin position="51"/>
        <end position="72"/>
    </location>
</feature>